<evidence type="ECO:0000313" key="3">
    <source>
        <dbReference type="Proteomes" id="UP001652503"/>
    </source>
</evidence>
<gene>
    <name evidence="2" type="ORF">OE647_13125</name>
</gene>
<name>A0ABT2Z3H9_9RHOB</name>
<evidence type="ECO:0000256" key="1">
    <source>
        <dbReference type="SAM" id="MobiDB-lite"/>
    </source>
</evidence>
<keyword evidence="3" id="KW-1185">Reference proteome</keyword>
<dbReference type="Proteomes" id="UP001652503">
    <property type="component" value="Unassembled WGS sequence"/>
</dbReference>
<dbReference type="EMBL" id="JAOWLA010000012">
    <property type="protein sequence ID" value="MCV2865668.1"/>
    <property type="molecule type" value="Genomic_DNA"/>
</dbReference>
<protein>
    <submittedName>
        <fullName evidence="2">Uncharacterized protein</fullName>
    </submittedName>
</protein>
<evidence type="ECO:0000313" key="2">
    <source>
        <dbReference type="EMBL" id="MCV2865668.1"/>
    </source>
</evidence>
<proteinExistence type="predicted"/>
<accession>A0ABT2Z3H9</accession>
<comment type="caution">
    <text evidence="2">The sequence shown here is derived from an EMBL/GenBank/DDBJ whole genome shotgun (WGS) entry which is preliminary data.</text>
</comment>
<reference evidence="2 3" key="1">
    <citation type="submission" date="2022-10" db="EMBL/GenBank/DDBJ databases">
        <title>Defluviimonas sp. nov., isolated from ocean surface water.</title>
        <authorList>
            <person name="He W."/>
            <person name="Wang L."/>
            <person name="Zhang D.-F."/>
        </authorList>
    </citation>
    <scope>NUCLEOTIDE SEQUENCE [LARGE SCALE GENOMIC DNA]</scope>
    <source>
        <strain evidence="2 3">WL0075</strain>
    </source>
</reference>
<sequence>MPIFFDATISFDDPDLKRFIYNTAQDRRVIEPPTPPGFTHNPADRRPSGPPQSERLPVTYLVEEHWQLYEGSSGTPQNPSQDGASVGIHRVTVAYGQDLEMTAEYWLFFRDGISDAAIDHGLDLLSRYDPDAHGEDVEAWVAANLGPLLTMDDFVLDTAITLQKRGSRYEVDTSQRDALLGMHAQDDDTVGADISIVGDYSMRTWSTEHGVTLKPIHEELIIDDGEAPTNPMTTEVVTQGGANDPAKVNAALDRIVAALKPVDCGVMNHHQLKLLSLAAWPEFKIEWVRHRIRIGCSWITVTLPVLRVRIAKLVFYVYFAMPQSVGQLIFRIAETCAVRSALASAVIGIVASNPAAATASFTPLFRRCMEREIIRCLHPGILLMKEAPAW</sequence>
<organism evidence="2 3">
    <name type="scientific">Albidovulum sediminicola</name>
    <dbReference type="NCBI Taxonomy" id="2984331"/>
    <lineage>
        <taxon>Bacteria</taxon>
        <taxon>Pseudomonadati</taxon>
        <taxon>Pseudomonadota</taxon>
        <taxon>Alphaproteobacteria</taxon>
        <taxon>Rhodobacterales</taxon>
        <taxon>Paracoccaceae</taxon>
        <taxon>Albidovulum</taxon>
    </lineage>
</organism>
<feature type="region of interest" description="Disordered" evidence="1">
    <location>
        <begin position="28"/>
        <end position="54"/>
    </location>
</feature>